<feature type="domain" description="EAL" evidence="1">
    <location>
        <begin position="24"/>
        <end position="275"/>
    </location>
</feature>
<keyword evidence="3" id="KW-1185">Reference proteome</keyword>
<dbReference type="SUPFAM" id="SSF141868">
    <property type="entry name" value="EAL domain-like"/>
    <property type="match status" value="1"/>
</dbReference>
<dbReference type="EMBL" id="JAMTCJ010000002">
    <property type="protein sequence ID" value="MCP2175823.1"/>
    <property type="molecule type" value="Genomic_DNA"/>
</dbReference>
<gene>
    <name evidence="2" type="ORF">LX13_001642</name>
</gene>
<dbReference type="PROSITE" id="PS50883">
    <property type="entry name" value="EAL"/>
    <property type="match status" value="1"/>
</dbReference>
<evidence type="ECO:0000313" key="3">
    <source>
        <dbReference type="Proteomes" id="UP001206895"/>
    </source>
</evidence>
<evidence type="ECO:0000313" key="2">
    <source>
        <dbReference type="EMBL" id="MCP2175823.1"/>
    </source>
</evidence>
<evidence type="ECO:0000259" key="1">
    <source>
        <dbReference type="PROSITE" id="PS50883"/>
    </source>
</evidence>
<organism evidence="2 3">
    <name type="scientific">Williamsia maris</name>
    <dbReference type="NCBI Taxonomy" id="72806"/>
    <lineage>
        <taxon>Bacteria</taxon>
        <taxon>Bacillati</taxon>
        <taxon>Actinomycetota</taxon>
        <taxon>Actinomycetes</taxon>
        <taxon>Mycobacteriales</taxon>
        <taxon>Nocardiaceae</taxon>
        <taxon>Williamsia</taxon>
    </lineage>
</organism>
<dbReference type="InterPro" id="IPR001633">
    <property type="entry name" value="EAL_dom"/>
</dbReference>
<proteinExistence type="predicted"/>
<dbReference type="SMART" id="SM00052">
    <property type="entry name" value="EAL"/>
    <property type="match status" value="1"/>
</dbReference>
<dbReference type="InterPro" id="IPR050706">
    <property type="entry name" value="Cyclic-di-GMP_PDE-like"/>
</dbReference>
<dbReference type="PANTHER" id="PTHR33121">
    <property type="entry name" value="CYCLIC DI-GMP PHOSPHODIESTERASE PDEF"/>
    <property type="match status" value="1"/>
</dbReference>
<dbReference type="CDD" id="cd01948">
    <property type="entry name" value="EAL"/>
    <property type="match status" value="1"/>
</dbReference>
<dbReference type="PANTHER" id="PTHR33121:SF76">
    <property type="entry name" value="SIGNALING PROTEIN"/>
    <property type="match status" value="1"/>
</dbReference>
<dbReference type="Gene3D" id="3.20.20.450">
    <property type="entry name" value="EAL domain"/>
    <property type="match status" value="1"/>
</dbReference>
<accession>A0ABT1HC50</accession>
<reference evidence="2 3" key="1">
    <citation type="submission" date="2022-06" db="EMBL/GenBank/DDBJ databases">
        <title>Genomic Encyclopedia of Archaeal and Bacterial Type Strains, Phase II (KMG-II): from individual species to whole genera.</title>
        <authorList>
            <person name="Goeker M."/>
        </authorList>
    </citation>
    <scope>NUCLEOTIDE SEQUENCE [LARGE SCALE GENOMIC DNA]</scope>
    <source>
        <strain evidence="2 3">DSM 44693</strain>
    </source>
</reference>
<dbReference type="Pfam" id="PF00563">
    <property type="entry name" value="EAL"/>
    <property type="match status" value="1"/>
</dbReference>
<comment type="caution">
    <text evidence="2">The sequence shown here is derived from an EMBL/GenBank/DDBJ whole genome shotgun (WGS) entry which is preliminary data.</text>
</comment>
<name>A0ABT1HC50_9NOCA</name>
<sequence length="435" mass="46195">MTDVLLRAQKEKTGGAELSYTDDLAGGANGMAQILNDPSGVVPVFQPVVELGGRRIIGFEALARWPEFPGINPADAFDLARREGSLPGLDWWCRRRAVELTRAHRMDPSRYLFINVEPHSMSTPPPWGSADDLLHEVLDDDTQIILELTERTLLSDPPAMLATVAWARRNSFGIALDDVGSRPECVALLDVIAPDVVKLDRDITQMTDVSVETATVISATADYARRHGATVLAEGIEQDFDAACADRMGATLGQGFLYGRPGPLPDLAPLTGPRPELISRERGSIRPLGAILTDSPSTVGPLADVIAMCEVVENSAAIEYAPGCVVAALRGPRHVGAELGARYRAMARRHHLVGLSGAGLGQRPIPGVYGPATPTDSGDGVFAVAAIGADYAIAVLGRGVDAPVDPTDSYRWSVTTDRAVVADTARSIAADLSRG</sequence>
<protein>
    <submittedName>
        <fullName evidence="2">EAL domain, c-di-GMP-specific phosphodiesterase class I (Or its enzymatically inactive variant)</fullName>
    </submittedName>
</protein>
<dbReference type="Proteomes" id="UP001206895">
    <property type="component" value="Unassembled WGS sequence"/>
</dbReference>
<dbReference type="InterPro" id="IPR035919">
    <property type="entry name" value="EAL_sf"/>
</dbReference>
<dbReference type="RefSeq" id="WP_253660864.1">
    <property type="nucleotide sequence ID" value="NZ_BAAAJQ010000001.1"/>
</dbReference>